<evidence type="ECO:0000313" key="3">
    <source>
        <dbReference type="Proteomes" id="UP001363622"/>
    </source>
</evidence>
<comment type="caution">
    <text evidence="2">The sequence shown here is derived from an EMBL/GenBank/DDBJ whole genome shotgun (WGS) entry which is preliminary data.</text>
</comment>
<feature type="compositionally biased region" description="Polar residues" evidence="1">
    <location>
        <begin position="70"/>
        <end position="85"/>
    </location>
</feature>
<proteinExistence type="predicted"/>
<accession>A0ABR1KTH6</accession>
<dbReference type="Proteomes" id="UP001363622">
    <property type="component" value="Unassembled WGS sequence"/>
</dbReference>
<feature type="compositionally biased region" description="Basic and acidic residues" evidence="1">
    <location>
        <begin position="52"/>
        <end position="65"/>
    </location>
</feature>
<reference evidence="2 3" key="1">
    <citation type="submission" date="2024-04" db="EMBL/GenBank/DDBJ databases">
        <title>Phyllosticta paracitricarpa is synonymous to the EU quarantine fungus P. citricarpa based on phylogenomic analyses.</title>
        <authorList>
            <consortium name="Lawrence Berkeley National Laboratory"/>
            <person name="Van Ingen-Buijs V.A."/>
            <person name="Van Westerhoven A.C."/>
            <person name="Haridas S."/>
            <person name="Skiadas P."/>
            <person name="Martin F."/>
            <person name="Groenewald J.Z."/>
            <person name="Crous P.W."/>
            <person name="Seidl M.F."/>
        </authorList>
    </citation>
    <scope>NUCLEOTIDE SEQUENCE [LARGE SCALE GENOMIC DNA]</scope>
    <source>
        <strain evidence="2 3">CBS 123371</strain>
    </source>
</reference>
<gene>
    <name evidence="2" type="ORF">IWZ03DRAFT_411719</name>
</gene>
<evidence type="ECO:0000313" key="2">
    <source>
        <dbReference type="EMBL" id="KAK7521478.1"/>
    </source>
</evidence>
<sequence length="141" mass="15584">MRRQRLRAGQAHSVCAFCASRLACDATRLLPYGPSPLQIRESSRLERLAHVAVESDSRPSAEGNRHPASTHASPLNISTTSNAQSEKQDAPKSSAEDAADDLSFMDAVGRRARRFKAWKWYPHETRSSTGIRKPATVGINW</sequence>
<protein>
    <submittedName>
        <fullName evidence="2">Uncharacterized protein</fullName>
    </submittedName>
</protein>
<organism evidence="2 3">
    <name type="scientific">Phyllosticta citriasiana</name>
    <dbReference type="NCBI Taxonomy" id="595635"/>
    <lineage>
        <taxon>Eukaryota</taxon>
        <taxon>Fungi</taxon>
        <taxon>Dikarya</taxon>
        <taxon>Ascomycota</taxon>
        <taxon>Pezizomycotina</taxon>
        <taxon>Dothideomycetes</taxon>
        <taxon>Dothideomycetes incertae sedis</taxon>
        <taxon>Botryosphaeriales</taxon>
        <taxon>Phyllostictaceae</taxon>
        <taxon>Phyllosticta</taxon>
    </lineage>
</organism>
<name>A0ABR1KTH6_9PEZI</name>
<evidence type="ECO:0000256" key="1">
    <source>
        <dbReference type="SAM" id="MobiDB-lite"/>
    </source>
</evidence>
<feature type="region of interest" description="Disordered" evidence="1">
    <location>
        <begin position="52"/>
        <end position="102"/>
    </location>
</feature>
<keyword evidence="3" id="KW-1185">Reference proteome</keyword>
<dbReference type="EMBL" id="JBBPHU010000002">
    <property type="protein sequence ID" value="KAK7521478.1"/>
    <property type="molecule type" value="Genomic_DNA"/>
</dbReference>